<feature type="compositionally biased region" description="Polar residues" evidence="1">
    <location>
        <begin position="48"/>
        <end position="59"/>
    </location>
</feature>
<dbReference type="EMBL" id="JACEQY010000020">
    <property type="protein sequence ID" value="MBA4863369.1"/>
    <property type="molecule type" value="Genomic_DNA"/>
</dbReference>
<evidence type="ECO:0000256" key="1">
    <source>
        <dbReference type="SAM" id="MobiDB-lite"/>
    </source>
</evidence>
<proteinExistence type="predicted"/>
<name>A0A7W2HH39_9ACTN</name>
<dbReference type="Proteomes" id="UP000586976">
    <property type="component" value="Unassembled WGS sequence"/>
</dbReference>
<comment type="caution">
    <text evidence="2">The sequence shown here is derived from an EMBL/GenBank/DDBJ whole genome shotgun (WGS) entry which is preliminary data.</text>
</comment>
<dbReference type="RefSeq" id="WP_181865100.1">
    <property type="nucleotide sequence ID" value="NZ_JACEQY010000020.1"/>
</dbReference>
<feature type="region of interest" description="Disordered" evidence="1">
    <location>
        <begin position="48"/>
        <end position="79"/>
    </location>
</feature>
<evidence type="ECO:0000313" key="2">
    <source>
        <dbReference type="EMBL" id="MBA4863369.1"/>
    </source>
</evidence>
<organism evidence="2 3">
    <name type="scientific">Streptomyces himalayensis subsp. aureolus</name>
    <dbReference type="NCBI Taxonomy" id="2758039"/>
    <lineage>
        <taxon>Bacteria</taxon>
        <taxon>Bacillati</taxon>
        <taxon>Actinomycetota</taxon>
        <taxon>Actinomycetes</taxon>
        <taxon>Kitasatosporales</taxon>
        <taxon>Streptomycetaceae</taxon>
        <taxon>Streptomyces</taxon>
        <taxon>Streptomyces himalayensis</taxon>
    </lineage>
</organism>
<protein>
    <submittedName>
        <fullName evidence="2">Uncharacterized protein</fullName>
    </submittedName>
</protein>
<evidence type="ECO:0000313" key="3">
    <source>
        <dbReference type="Proteomes" id="UP000586976"/>
    </source>
</evidence>
<accession>A0A7W2HH39</accession>
<dbReference type="AlphaFoldDB" id="A0A7W2HH39"/>
<gene>
    <name evidence="2" type="ORF">H1V43_18670</name>
</gene>
<keyword evidence="3" id="KW-1185">Reference proteome</keyword>
<sequence>MTVWASARGGRWSACAEVLRPDEVPVAGGKAVFGYFYQPLTTTSALPSPFTSSRLTSPVSRLAGSEDDVGDGVADAGLD</sequence>
<reference evidence="2 3" key="1">
    <citation type="submission" date="2020-07" db="EMBL/GenBank/DDBJ databases">
        <title>Streptomyces isolated from Indian soil.</title>
        <authorList>
            <person name="Mandal S."/>
            <person name="Maiti P.K."/>
        </authorList>
    </citation>
    <scope>NUCLEOTIDE SEQUENCE [LARGE SCALE GENOMIC DNA]</scope>
    <source>
        <strain evidence="2 3">PSKA54</strain>
    </source>
</reference>